<dbReference type="OrthoDB" id="412814at2759"/>
<protein>
    <recommendedName>
        <fullName evidence="2">Fe2OG dioxygenase domain-containing protein</fullName>
    </recommendedName>
</protein>
<feature type="domain" description="Fe2OG dioxygenase" evidence="2">
    <location>
        <begin position="209"/>
        <end position="332"/>
    </location>
</feature>
<sequence length="344" mass="37177">MPQLSVTTTSITGQAKRKRDPEGTPELIPIHLTHSPRKRPHLTLTVTIPSSSDVTVPAESKDDYNLTTSPMSGLSEPDSLFDEPTTLSSPRLLMHSSSCLQLTPALLTAPLIRGLFFTPTLQLPEAIADSVTRYCLDTFFQKQGVNQVMLFGRFRAPQSPSLESVASPFSSSTGLPPVLLDLLSELETMLLPTLPPETHALLFPRVPAQARQAILNLYQPGEGISPHVDLLRRFGDGIIGVSLGSGCVMQFVKVGANGGAHSPGNEPNERKSVYLPERSVIVLSEDARYGWTHGIGSHTQDYVASHDTGVGDTTGKWIARGVRLSITFRWLLPGADVVGDPAFP</sequence>
<dbReference type="InterPro" id="IPR027450">
    <property type="entry name" value="AlkB-like"/>
</dbReference>
<evidence type="ECO:0000313" key="4">
    <source>
        <dbReference type="Proteomes" id="UP000565441"/>
    </source>
</evidence>
<keyword evidence="4" id="KW-1185">Reference proteome</keyword>
<dbReference type="PANTHER" id="PTHR21052">
    <property type="entry name" value="SPERMATOGENESIS ASSOCIATED 11-RELATED"/>
    <property type="match status" value="1"/>
</dbReference>
<comment type="caution">
    <text evidence="3">The sequence shown here is derived from an EMBL/GenBank/DDBJ whole genome shotgun (WGS) entry which is preliminary data.</text>
</comment>
<evidence type="ECO:0000256" key="1">
    <source>
        <dbReference type="SAM" id="MobiDB-lite"/>
    </source>
</evidence>
<dbReference type="GO" id="GO:0016706">
    <property type="term" value="F:2-oxoglutarate-dependent dioxygenase activity"/>
    <property type="evidence" value="ECO:0007669"/>
    <property type="project" value="TreeGrafter"/>
</dbReference>
<dbReference type="GO" id="GO:0006974">
    <property type="term" value="P:DNA damage response"/>
    <property type="evidence" value="ECO:0007669"/>
    <property type="project" value="InterPro"/>
</dbReference>
<dbReference type="Gene3D" id="2.60.120.590">
    <property type="entry name" value="Alpha-ketoglutarate-dependent dioxygenase AlkB-like"/>
    <property type="match status" value="1"/>
</dbReference>
<dbReference type="InterPro" id="IPR032870">
    <property type="entry name" value="ALKBH7-like"/>
</dbReference>
<dbReference type="InterPro" id="IPR005123">
    <property type="entry name" value="Oxoglu/Fe-dep_dioxygenase_dom"/>
</dbReference>
<name>A0A8H5HRT0_9AGAR</name>
<dbReference type="AlphaFoldDB" id="A0A8H5HRT0"/>
<evidence type="ECO:0000259" key="2">
    <source>
        <dbReference type="PROSITE" id="PS51471"/>
    </source>
</evidence>
<dbReference type="InterPro" id="IPR037151">
    <property type="entry name" value="AlkB-like_sf"/>
</dbReference>
<feature type="region of interest" description="Disordered" evidence="1">
    <location>
        <begin position="52"/>
        <end position="82"/>
    </location>
</feature>
<evidence type="ECO:0000313" key="3">
    <source>
        <dbReference type="EMBL" id="KAF5388334.1"/>
    </source>
</evidence>
<reference evidence="3 4" key="1">
    <citation type="journal article" date="2020" name="ISME J.">
        <title>Uncovering the hidden diversity of litter-decomposition mechanisms in mushroom-forming fungi.</title>
        <authorList>
            <person name="Floudas D."/>
            <person name="Bentzer J."/>
            <person name="Ahren D."/>
            <person name="Johansson T."/>
            <person name="Persson P."/>
            <person name="Tunlid A."/>
        </authorList>
    </citation>
    <scope>NUCLEOTIDE SEQUENCE [LARGE SCALE GENOMIC DNA]</scope>
    <source>
        <strain evidence="3 4">CBS 661.87</strain>
    </source>
</reference>
<accession>A0A8H5HRT0</accession>
<dbReference type="Proteomes" id="UP000565441">
    <property type="component" value="Unassembled WGS sequence"/>
</dbReference>
<organism evidence="3 4">
    <name type="scientific">Tricholomella constricta</name>
    <dbReference type="NCBI Taxonomy" id="117010"/>
    <lineage>
        <taxon>Eukaryota</taxon>
        <taxon>Fungi</taxon>
        <taxon>Dikarya</taxon>
        <taxon>Basidiomycota</taxon>
        <taxon>Agaricomycotina</taxon>
        <taxon>Agaricomycetes</taxon>
        <taxon>Agaricomycetidae</taxon>
        <taxon>Agaricales</taxon>
        <taxon>Tricholomatineae</taxon>
        <taxon>Lyophyllaceae</taxon>
        <taxon>Tricholomella</taxon>
    </lineage>
</organism>
<proteinExistence type="predicted"/>
<feature type="compositionally biased region" description="Polar residues" evidence="1">
    <location>
        <begin position="1"/>
        <end position="13"/>
    </location>
</feature>
<dbReference type="GO" id="GO:0006631">
    <property type="term" value="P:fatty acid metabolic process"/>
    <property type="evidence" value="ECO:0007669"/>
    <property type="project" value="TreeGrafter"/>
</dbReference>
<gene>
    <name evidence="3" type="ORF">D9615_000807</name>
</gene>
<dbReference type="PANTHER" id="PTHR21052:SF0">
    <property type="entry name" value="ALPHA-KETOGLUTARATE-DEPENDENT DIOXYGENASE ALKB HOMOLOG 7, MITOCHONDRIAL"/>
    <property type="match status" value="1"/>
</dbReference>
<dbReference type="PROSITE" id="PS51471">
    <property type="entry name" value="FE2OG_OXY"/>
    <property type="match status" value="1"/>
</dbReference>
<dbReference type="SUPFAM" id="SSF51197">
    <property type="entry name" value="Clavaminate synthase-like"/>
    <property type="match status" value="1"/>
</dbReference>
<dbReference type="Pfam" id="PF13532">
    <property type="entry name" value="2OG-FeII_Oxy_2"/>
    <property type="match status" value="1"/>
</dbReference>
<dbReference type="GO" id="GO:0005759">
    <property type="term" value="C:mitochondrial matrix"/>
    <property type="evidence" value="ECO:0007669"/>
    <property type="project" value="TreeGrafter"/>
</dbReference>
<feature type="region of interest" description="Disordered" evidence="1">
    <location>
        <begin position="1"/>
        <end position="26"/>
    </location>
</feature>
<dbReference type="EMBL" id="JAACJP010000001">
    <property type="protein sequence ID" value="KAF5388334.1"/>
    <property type="molecule type" value="Genomic_DNA"/>
</dbReference>